<dbReference type="GO" id="GO:0016787">
    <property type="term" value="F:hydrolase activity"/>
    <property type="evidence" value="ECO:0007669"/>
    <property type="project" value="UniProtKB-KW"/>
</dbReference>
<feature type="region of interest" description="Disordered" evidence="3">
    <location>
        <begin position="13"/>
        <end position="182"/>
    </location>
</feature>
<organism evidence="5 6">
    <name type="scientific">Ziziphus jujuba var. spinosa</name>
    <dbReference type="NCBI Taxonomy" id="714518"/>
    <lineage>
        <taxon>Eukaryota</taxon>
        <taxon>Viridiplantae</taxon>
        <taxon>Streptophyta</taxon>
        <taxon>Embryophyta</taxon>
        <taxon>Tracheophyta</taxon>
        <taxon>Spermatophyta</taxon>
        <taxon>Magnoliopsida</taxon>
        <taxon>eudicotyledons</taxon>
        <taxon>Gunneridae</taxon>
        <taxon>Pentapetalae</taxon>
        <taxon>rosids</taxon>
        <taxon>fabids</taxon>
        <taxon>Rosales</taxon>
        <taxon>Rhamnaceae</taxon>
        <taxon>Paliureae</taxon>
        <taxon>Ziziphus</taxon>
    </lineage>
</organism>
<dbReference type="GO" id="GO:0005524">
    <property type="term" value="F:ATP binding"/>
    <property type="evidence" value="ECO:0007669"/>
    <property type="project" value="UniProtKB-KW"/>
</dbReference>
<feature type="compositionally biased region" description="Low complexity" evidence="3">
    <location>
        <begin position="141"/>
        <end position="163"/>
    </location>
</feature>
<evidence type="ECO:0000256" key="1">
    <source>
        <dbReference type="ARBA" id="ARBA00004496"/>
    </source>
</evidence>
<evidence type="ECO:0000256" key="3">
    <source>
        <dbReference type="SAM" id="MobiDB-lite"/>
    </source>
</evidence>
<name>A0A978V1E0_ZIZJJ</name>
<evidence type="ECO:0000259" key="4">
    <source>
        <dbReference type="Pfam" id="PF21634"/>
    </source>
</evidence>
<sequence length="636" mass="71086">MSFIRDFLQWLIGSDQSSSPRPPRSSTSQSQTWQPSPRTSSSPSFSFLEVPQTSSTHKPSPSPIYPSASSSQNQLPSFSTYKPSLSSQNQIPSTHKPPPSPIYPSASSSQNQLPSFSTYKPSPSSQNQSPSTHKPPPSPIYPSASSSQNQLPTSSTHKPSTSSQNPLPNFKPTLREAPKNATNQEGKANYIWVEDDASLPLYIIPEDKKDLIKKDIVPQVLKMPLSPLTYKDYFAALLYAEDYYYEKWSEFEMTNVTLELQKAEISNRHNQHNKHLNGTDEKDEKIFVQFNMDALPGNRPFLLSRDLVFAKPSDSNVEPFKGVIFRLVRSRIVLVEFEDGFYLQHHSAREYDISFSFNRICLKRAHQALNAVSDNLLWNFLFPDSASETTIPTAPASSSHFHECNSDIPSIVSQILSIKGSPPYLVSGPLCVPERKVFSHSNNLSKTGLLVFEAIVQIYKSSPECRILLSAPSNSACDVLMRSLMKVIPESNMFRVNAAFRGKDEVPDDILSSCLYKEECFACPSLEKLLKFKVIFSTFMSSYRLHSEGIAAGHFSHIFLVDASFAIEPEALVTLANFADKNTAVVVTGKPGNSSSWVRSEIGRKKGLKISYFERLCECRPYRTPNPKFFADLGLS</sequence>
<comment type="caution">
    <text evidence="5">The sequence shown here is derived from an EMBL/GenBank/DDBJ whole genome shotgun (WGS) entry which is preliminary data.</text>
</comment>
<dbReference type="EMBL" id="JAEACU010000007">
    <property type="protein sequence ID" value="KAH7521173.1"/>
    <property type="molecule type" value="Genomic_DNA"/>
</dbReference>
<keyword evidence="2" id="KW-0963">Cytoplasm</keyword>
<dbReference type="GO" id="GO:0004386">
    <property type="term" value="F:helicase activity"/>
    <property type="evidence" value="ECO:0007669"/>
    <property type="project" value="UniProtKB-KW"/>
</dbReference>
<dbReference type="PANTHER" id="PTHR45418">
    <property type="entry name" value="CANCER/TESTIS ANTIGEN 55"/>
    <property type="match status" value="1"/>
</dbReference>
<dbReference type="OrthoDB" id="6513042at2759"/>
<feature type="compositionally biased region" description="Low complexity" evidence="3">
    <location>
        <begin position="24"/>
        <end position="44"/>
    </location>
</feature>
<dbReference type="Gene3D" id="3.40.50.300">
    <property type="entry name" value="P-loop containing nucleotide triphosphate hydrolases"/>
    <property type="match status" value="1"/>
</dbReference>
<evidence type="ECO:0000313" key="6">
    <source>
        <dbReference type="Proteomes" id="UP000813462"/>
    </source>
</evidence>
<evidence type="ECO:0000256" key="2">
    <source>
        <dbReference type="ARBA" id="ARBA00022490"/>
    </source>
</evidence>
<dbReference type="InterPro" id="IPR027417">
    <property type="entry name" value="P-loop_NTPase"/>
</dbReference>
<comment type="subcellular location">
    <subcellularLocation>
        <location evidence="1">Cytoplasm</location>
    </subcellularLocation>
</comment>
<protein>
    <recommendedName>
        <fullName evidence="4">Helicase MOV-10-like beta-barrel domain-containing protein</fullName>
    </recommendedName>
</protein>
<feature type="domain" description="Helicase MOV-10-like beta-barrel" evidence="4">
    <location>
        <begin position="281"/>
        <end position="355"/>
    </location>
</feature>
<feature type="compositionally biased region" description="Polar residues" evidence="3">
    <location>
        <begin position="110"/>
        <end position="120"/>
    </location>
</feature>
<evidence type="ECO:0000313" key="5">
    <source>
        <dbReference type="EMBL" id="KAH7521173.1"/>
    </source>
</evidence>
<reference evidence="5" key="1">
    <citation type="journal article" date="2021" name="Front. Plant Sci.">
        <title>Chromosome-Scale Genome Assembly for Chinese Sour Jujube and Insights Into Its Genome Evolution and Domestication Signature.</title>
        <authorList>
            <person name="Shen L.-Y."/>
            <person name="Luo H."/>
            <person name="Wang X.-L."/>
            <person name="Wang X.-M."/>
            <person name="Qiu X.-J."/>
            <person name="Liu H."/>
            <person name="Zhou S.-S."/>
            <person name="Jia K.-H."/>
            <person name="Nie S."/>
            <person name="Bao Y.-T."/>
            <person name="Zhang R.-G."/>
            <person name="Yun Q.-Z."/>
            <person name="Chai Y.-H."/>
            <person name="Lu J.-Y."/>
            <person name="Li Y."/>
            <person name="Zhao S.-W."/>
            <person name="Mao J.-F."/>
            <person name="Jia S.-G."/>
            <person name="Mao Y.-M."/>
        </authorList>
    </citation>
    <scope>NUCLEOTIDE SEQUENCE</scope>
    <source>
        <strain evidence="5">AT0</strain>
        <tissue evidence="5">Leaf</tissue>
    </source>
</reference>
<dbReference type="GO" id="GO:0005737">
    <property type="term" value="C:cytoplasm"/>
    <property type="evidence" value="ECO:0007669"/>
    <property type="project" value="UniProtKB-SubCell"/>
</dbReference>
<accession>A0A978V1E0</accession>
<feature type="compositionally biased region" description="Polar residues" evidence="3">
    <location>
        <begin position="72"/>
        <end position="91"/>
    </location>
</feature>
<feature type="compositionally biased region" description="Low complexity" evidence="3">
    <location>
        <begin position="121"/>
        <end position="132"/>
    </location>
</feature>
<dbReference type="AlphaFoldDB" id="A0A978V1E0"/>
<gene>
    <name evidence="5" type="ORF">FEM48_Zijuj07G0005200</name>
</gene>
<dbReference type="InterPro" id="IPR049080">
    <property type="entry name" value="MOV-10-like_beta-barrel"/>
</dbReference>
<dbReference type="Pfam" id="PF21634">
    <property type="entry name" value="MOV-10_beta-barrel"/>
    <property type="match status" value="1"/>
</dbReference>
<proteinExistence type="predicted"/>
<dbReference type="Proteomes" id="UP000813462">
    <property type="component" value="Unassembled WGS sequence"/>
</dbReference>
<dbReference type="PANTHER" id="PTHR45418:SF5">
    <property type="entry name" value="BRCA2-INTERACTING PROTEIN-LIKE-RELATED"/>
    <property type="match status" value="1"/>
</dbReference>